<feature type="transmembrane region" description="Helical" evidence="4">
    <location>
        <begin position="12"/>
        <end position="33"/>
    </location>
</feature>
<sequence length="252" mass="28812">MSHATKKIKHQTSLYLVGSIVFFILFIFLAIIVKWNGSNLYLNVYLHQVIGNKFHTLLLSYIAIIISLFGDKFVIIPTIIITSFFLFFKQQKRLAVHLFSLIVLAAVLAYSLKNTLVVPRPGMFAYDPNKFAFPSFHMVLFSSYLIFLSTLVPKMKCFNWLKIVIIAVLLVLESLSRLLLGVHWLTDVIGGILLGTACGLIGAYSFYLKPTPGLNLRLLFKTLSLVFCFISIFYSSFFWTALMHKYHIHTLR</sequence>
<organism evidence="6 8">
    <name type="scientific">Legionella micdadei</name>
    <name type="common">Tatlockia micdadei</name>
    <dbReference type="NCBI Taxonomy" id="451"/>
    <lineage>
        <taxon>Bacteria</taxon>
        <taxon>Pseudomonadati</taxon>
        <taxon>Pseudomonadota</taxon>
        <taxon>Gammaproteobacteria</taxon>
        <taxon>Legionellales</taxon>
        <taxon>Legionellaceae</taxon>
        <taxon>Legionella</taxon>
    </lineage>
</organism>
<name>A0A098GGA2_LEGMI</name>
<feature type="transmembrane region" description="Helical" evidence="4">
    <location>
        <begin position="219"/>
        <end position="242"/>
    </location>
</feature>
<evidence type="ECO:0000256" key="3">
    <source>
        <dbReference type="ARBA" id="ARBA00047594"/>
    </source>
</evidence>
<feature type="transmembrane region" description="Helical" evidence="4">
    <location>
        <begin position="132"/>
        <end position="151"/>
    </location>
</feature>
<dbReference type="EMBL" id="LN614830">
    <property type="protein sequence ID" value="CEG61015.1"/>
    <property type="molecule type" value="Genomic_DNA"/>
</dbReference>
<keyword evidence="4" id="KW-0472">Membrane</keyword>
<feature type="transmembrane region" description="Helical" evidence="4">
    <location>
        <begin position="163"/>
        <end position="182"/>
    </location>
</feature>
<dbReference type="PANTHER" id="PTHR14969:SF13">
    <property type="entry name" value="AT30094P"/>
    <property type="match status" value="1"/>
</dbReference>
<dbReference type="SMART" id="SM00014">
    <property type="entry name" value="acidPPc"/>
    <property type="match status" value="1"/>
</dbReference>
<feature type="transmembrane region" description="Helical" evidence="4">
    <location>
        <begin position="188"/>
        <end position="207"/>
    </location>
</feature>
<evidence type="ECO:0000256" key="1">
    <source>
        <dbReference type="ARBA" id="ARBA00012374"/>
    </source>
</evidence>
<evidence type="ECO:0000313" key="6">
    <source>
        <dbReference type="EMBL" id="CEG61015.1"/>
    </source>
</evidence>
<dbReference type="InterPro" id="IPR000326">
    <property type="entry name" value="PAP2/HPO"/>
</dbReference>
<feature type="transmembrane region" description="Helical" evidence="4">
    <location>
        <begin position="94"/>
        <end position="112"/>
    </location>
</feature>
<gene>
    <name evidence="6" type="ORF">LMI_1720</name>
    <name evidence="7" type="ORF">SAMN02982997_02583</name>
</gene>
<dbReference type="OrthoDB" id="9780918at2"/>
<keyword evidence="9" id="KW-1185">Reference proteome</keyword>
<dbReference type="Proteomes" id="UP000182998">
    <property type="component" value="Unassembled WGS sequence"/>
</dbReference>
<accession>A0A098GGA2</accession>
<dbReference type="Pfam" id="PF01569">
    <property type="entry name" value="PAP2"/>
    <property type="match status" value="1"/>
</dbReference>
<dbReference type="PANTHER" id="PTHR14969">
    <property type="entry name" value="SPHINGOSINE-1-PHOSPHATE PHOSPHOHYDROLASE"/>
    <property type="match status" value="1"/>
</dbReference>
<keyword evidence="4" id="KW-1133">Transmembrane helix</keyword>
<protein>
    <recommendedName>
        <fullName evidence="1">undecaprenyl-diphosphate phosphatase</fullName>
        <ecNumber evidence="1">3.6.1.27</ecNumber>
    </recommendedName>
    <alternativeName>
        <fullName evidence="2">Undecaprenyl pyrophosphate phosphatase</fullName>
    </alternativeName>
</protein>
<proteinExistence type="predicted"/>
<dbReference type="EMBL" id="FMVN01000014">
    <property type="protein sequence ID" value="SCY70475.1"/>
    <property type="molecule type" value="Genomic_DNA"/>
</dbReference>
<evidence type="ECO:0000313" key="8">
    <source>
        <dbReference type="Proteomes" id="UP000032414"/>
    </source>
</evidence>
<reference evidence="6" key="1">
    <citation type="submission" date="2014-09" db="EMBL/GenBank/DDBJ databases">
        <authorList>
            <person name="GOMEZ-VALERO Laura"/>
        </authorList>
    </citation>
    <scope>NUCLEOTIDE SEQUENCE</scope>
    <source>
        <strain evidence="6">ATCC33218</strain>
    </source>
</reference>
<feature type="domain" description="Phosphatidic acid phosphatase type 2/haloperoxidase" evidence="5">
    <location>
        <begin position="94"/>
        <end position="203"/>
    </location>
</feature>
<feature type="transmembrane region" description="Helical" evidence="4">
    <location>
        <begin position="61"/>
        <end position="87"/>
    </location>
</feature>
<dbReference type="STRING" id="451.B6N58_07350"/>
<dbReference type="Proteomes" id="UP000032414">
    <property type="component" value="Chromosome I"/>
</dbReference>
<evidence type="ECO:0000313" key="9">
    <source>
        <dbReference type="Proteomes" id="UP000182998"/>
    </source>
</evidence>
<evidence type="ECO:0000256" key="2">
    <source>
        <dbReference type="ARBA" id="ARBA00032707"/>
    </source>
</evidence>
<dbReference type="GO" id="GO:0050380">
    <property type="term" value="F:undecaprenyl-diphosphatase activity"/>
    <property type="evidence" value="ECO:0007669"/>
    <property type="project" value="UniProtKB-EC"/>
</dbReference>
<dbReference type="EC" id="3.6.1.27" evidence="1"/>
<reference evidence="8" key="2">
    <citation type="submission" date="2014-09" db="EMBL/GenBank/DDBJ databases">
        <authorList>
            <person name="Gomez-Valero L."/>
        </authorList>
    </citation>
    <scope>NUCLEOTIDE SEQUENCE [LARGE SCALE GENOMIC DNA]</scope>
    <source>
        <strain evidence="8">ATCC33218</strain>
    </source>
</reference>
<reference evidence="7 9" key="3">
    <citation type="submission" date="2016-10" db="EMBL/GenBank/DDBJ databases">
        <authorList>
            <person name="Varghese N."/>
            <person name="Submissions S."/>
        </authorList>
    </citation>
    <scope>NUCLEOTIDE SEQUENCE [LARGE SCALE GENOMIC DNA]</scope>
    <source>
        <strain evidence="7 9">ATCC 33218</strain>
    </source>
</reference>
<dbReference type="RefSeq" id="WP_045099326.1">
    <property type="nucleotide sequence ID" value="NZ_CP020614.1"/>
</dbReference>
<dbReference type="HOGENOM" id="CLU_1102360_0_0_6"/>
<comment type="catalytic activity">
    <reaction evidence="3">
        <text>di-trans,octa-cis-undecaprenyl diphosphate + H2O = di-trans,octa-cis-undecaprenyl phosphate + phosphate + H(+)</text>
        <dbReference type="Rhea" id="RHEA:28094"/>
        <dbReference type="ChEBI" id="CHEBI:15377"/>
        <dbReference type="ChEBI" id="CHEBI:15378"/>
        <dbReference type="ChEBI" id="CHEBI:43474"/>
        <dbReference type="ChEBI" id="CHEBI:58405"/>
        <dbReference type="ChEBI" id="CHEBI:60392"/>
        <dbReference type="EC" id="3.6.1.27"/>
    </reaction>
</comment>
<dbReference type="KEGG" id="tmc:LMI_1720"/>
<dbReference type="Gene3D" id="1.20.144.10">
    <property type="entry name" value="Phosphatidic acid phosphatase type 2/haloperoxidase"/>
    <property type="match status" value="1"/>
</dbReference>
<dbReference type="PATRIC" id="fig|451.8.peg.1577"/>
<evidence type="ECO:0000259" key="5">
    <source>
        <dbReference type="SMART" id="SM00014"/>
    </source>
</evidence>
<dbReference type="SUPFAM" id="SSF48317">
    <property type="entry name" value="Acid phosphatase/Vanadium-dependent haloperoxidase"/>
    <property type="match status" value="1"/>
</dbReference>
<dbReference type="AlphaFoldDB" id="A0A098GGA2"/>
<evidence type="ECO:0000313" key="7">
    <source>
        <dbReference type="EMBL" id="SCY70475.1"/>
    </source>
</evidence>
<dbReference type="InterPro" id="IPR036938">
    <property type="entry name" value="PAP2/HPO_sf"/>
</dbReference>
<evidence type="ECO:0000256" key="4">
    <source>
        <dbReference type="SAM" id="Phobius"/>
    </source>
</evidence>
<keyword evidence="4" id="KW-0812">Transmembrane</keyword>